<dbReference type="SUPFAM" id="SSF56801">
    <property type="entry name" value="Acetyl-CoA synthetase-like"/>
    <property type="match status" value="1"/>
</dbReference>
<proteinExistence type="predicted"/>
<gene>
    <name evidence="3" type="ORF">ACFFUT_14295</name>
</gene>
<accession>A0ABV5JHM9</accession>
<reference evidence="3 4" key="1">
    <citation type="submission" date="2024-09" db="EMBL/GenBank/DDBJ databases">
        <authorList>
            <person name="Sun Q."/>
            <person name="Mori K."/>
        </authorList>
    </citation>
    <scope>NUCLEOTIDE SEQUENCE [LARGE SCALE GENOMIC DNA]</scope>
    <source>
        <strain evidence="3 4">CECT 8726</strain>
    </source>
</reference>
<dbReference type="PANTHER" id="PTHR43767">
    <property type="entry name" value="LONG-CHAIN-FATTY-ACID--COA LIGASE"/>
    <property type="match status" value="1"/>
</dbReference>
<dbReference type="InterPro" id="IPR045851">
    <property type="entry name" value="AMP-bd_C_sf"/>
</dbReference>
<dbReference type="Pfam" id="PF13193">
    <property type="entry name" value="AMP-binding_C"/>
    <property type="match status" value="1"/>
</dbReference>
<dbReference type="EMBL" id="JBHMEA010000044">
    <property type="protein sequence ID" value="MFB9232960.1"/>
    <property type="molecule type" value="Genomic_DNA"/>
</dbReference>
<dbReference type="Proteomes" id="UP001589683">
    <property type="component" value="Unassembled WGS sequence"/>
</dbReference>
<evidence type="ECO:0000259" key="1">
    <source>
        <dbReference type="Pfam" id="PF00501"/>
    </source>
</evidence>
<dbReference type="RefSeq" id="WP_213887040.1">
    <property type="nucleotide sequence ID" value="NZ_JAGFNU010000001.1"/>
</dbReference>
<sequence length="537" mass="60433">MTQKTDETIGRYFREMVKRHGDNPFLAVPRDPERAYHSGGYEVTYTQAGRHVEAYVTGLRMAGYGHGHRVAVLLENRPEMLLLKLALNTLGISWVPINPDYRASETAYLLQDSNADLIVTAPELAGQIKEAITESGREIEISLLGQGFTKAPRPAPYESEPHPQTEASLIYTSGTTGRPKGCIMGHEYELMMGHEYANCGGRIAFEPGTERVYCPLPLFHVNAAILLFFAVMSTGSCQIIPERFRRTAWWREITKMHATVAHYLGIIIPVLMNEPEGEWDKTHSVKWAVGAGVEPTLHGAFEDRFGFPLIEVWGMTEMCRILANCHEPRQIDTRAIGRPRPGLDVKVVDSNDAEVPRGQPGEMVLRHSKETPRRGAFSGYLNHPDATEDAWRGGWFHTGDTVTQDESGMVYFVDRQKNIIRRSGENIAAAEVEACLQDHANVAQVAVIAVEDDLRDEEVMACIVLNDRDKSEKQARHIFDYAFERLTYYKSPGWIVFVDELPVTGTQKIQKHKIFGDGQDPTKFETAFDFRTLKKRG</sequence>
<dbReference type="InterPro" id="IPR020845">
    <property type="entry name" value="AMP-binding_CS"/>
</dbReference>
<dbReference type="InterPro" id="IPR050237">
    <property type="entry name" value="ATP-dep_AMP-bd_enzyme"/>
</dbReference>
<evidence type="ECO:0000313" key="3">
    <source>
        <dbReference type="EMBL" id="MFB9232960.1"/>
    </source>
</evidence>
<keyword evidence="4" id="KW-1185">Reference proteome</keyword>
<dbReference type="PROSITE" id="PS00455">
    <property type="entry name" value="AMP_BINDING"/>
    <property type="match status" value="1"/>
</dbReference>
<name>A0ABV5JHM9_9RHOB</name>
<dbReference type="Gene3D" id="3.30.300.30">
    <property type="match status" value="1"/>
</dbReference>
<protein>
    <submittedName>
        <fullName evidence="3">AMP-binding protein</fullName>
    </submittedName>
</protein>
<feature type="domain" description="AMP-dependent synthetase/ligase" evidence="1">
    <location>
        <begin position="34"/>
        <end position="368"/>
    </location>
</feature>
<dbReference type="Pfam" id="PF00501">
    <property type="entry name" value="AMP-binding"/>
    <property type="match status" value="1"/>
</dbReference>
<organism evidence="3 4">
    <name type="scientific">Pseudohalocynthiibacter aestuariivivens</name>
    <dbReference type="NCBI Taxonomy" id="1591409"/>
    <lineage>
        <taxon>Bacteria</taxon>
        <taxon>Pseudomonadati</taxon>
        <taxon>Pseudomonadota</taxon>
        <taxon>Alphaproteobacteria</taxon>
        <taxon>Rhodobacterales</taxon>
        <taxon>Paracoccaceae</taxon>
        <taxon>Pseudohalocynthiibacter</taxon>
    </lineage>
</organism>
<evidence type="ECO:0000313" key="4">
    <source>
        <dbReference type="Proteomes" id="UP001589683"/>
    </source>
</evidence>
<evidence type="ECO:0000259" key="2">
    <source>
        <dbReference type="Pfam" id="PF13193"/>
    </source>
</evidence>
<dbReference type="InterPro" id="IPR042099">
    <property type="entry name" value="ANL_N_sf"/>
</dbReference>
<dbReference type="InterPro" id="IPR025110">
    <property type="entry name" value="AMP-bd_C"/>
</dbReference>
<dbReference type="InterPro" id="IPR000873">
    <property type="entry name" value="AMP-dep_synth/lig_dom"/>
</dbReference>
<dbReference type="Gene3D" id="3.40.50.12780">
    <property type="entry name" value="N-terminal domain of ligase-like"/>
    <property type="match status" value="1"/>
</dbReference>
<dbReference type="PANTHER" id="PTHR43767:SF1">
    <property type="entry name" value="NONRIBOSOMAL PEPTIDE SYNTHASE PES1 (EUROFUNG)-RELATED"/>
    <property type="match status" value="1"/>
</dbReference>
<comment type="caution">
    <text evidence="3">The sequence shown here is derived from an EMBL/GenBank/DDBJ whole genome shotgun (WGS) entry which is preliminary data.</text>
</comment>
<feature type="domain" description="AMP-binding enzyme C-terminal" evidence="2">
    <location>
        <begin position="431"/>
        <end position="508"/>
    </location>
</feature>